<dbReference type="GO" id="GO:0016020">
    <property type="term" value="C:membrane"/>
    <property type="evidence" value="ECO:0007669"/>
    <property type="project" value="InterPro"/>
</dbReference>
<dbReference type="Gene3D" id="2.120.10.30">
    <property type="entry name" value="TolB, C-terminal domain"/>
    <property type="match status" value="1"/>
</dbReference>
<feature type="region of interest" description="Disordered" evidence="4">
    <location>
        <begin position="20"/>
        <end position="40"/>
    </location>
</feature>
<feature type="compositionally biased region" description="Polar residues" evidence="4">
    <location>
        <begin position="23"/>
        <end position="32"/>
    </location>
</feature>
<feature type="region of interest" description="Disordered" evidence="4">
    <location>
        <begin position="326"/>
        <end position="558"/>
    </location>
</feature>
<evidence type="ECO:0000256" key="3">
    <source>
        <dbReference type="PROSITE-ProRule" id="PRU00196"/>
    </source>
</evidence>
<proteinExistence type="predicted"/>
<keyword evidence="1" id="KW-0732">Signal</keyword>
<dbReference type="Proteomes" id="UP001221898">
    <property type="component" value="Unassembled WGS sequence"/>
</dbReference>
<dbReference type="PANTHER" id="PTHR19328">
    <property type="entry name" value="HEDGEHOG-INTERACTING PROTEIN"/>
    <property type="match status" value="1"/>
</dbReference>
<comment type="caution">
    <text evidence="3">Lacks conserved residue(s) required for the propagation of feature annotation.</text>
</comment>
<organism evidence="6 7">
    <name type="scientific">Aldrovandia affinis</name>
    <dbReference type="NCBI Taxonomy" id="143900"/>
    <lineage>
        <taxon>Eukaryota</taxon>
        <taxon>Metazoa</taxon>
        <taxon>Chordata</taxon>
        <taxon>Craniata</taxon>
        <taxon>Vertebrata</taxon>
        <taxon>Euteleostomi</taxon>
        <taxon>Actinopterygii</taxon>
        <taxon>Neopterygii</taxon>
        <taxon>Teleostei</taxon>
        <taxon>Notacanthiformes</taxon>
        <taxon>Halosauridae</taxon>
        <taxon>Aldrovandia</taxon>
    </lineage>
</organism>
<feature type="compositionally biased region" description="Low complexity" evidence="4">
    <location>
        <begin position="396"/>
        <end position="406"/>
    </location>
</feature>
<dbReference type="Gene3D" id="3.10.250.10">
    <property type="entry name" value="SRCR-like domain"/>
    <property type="match status" value="1"/>
</dbReference>
<dbReference type="SUPFAM" id="SSF50952">
    <property type="entry name" value="Soluble quinoprotein glucose dehydrogenase"/>
    <property type="match status" value="1"/>
</dbReference>
<dbReference type="Pfam" id="PF00530">
    <property type="entry name" value="SRCR"/>
    <property type="match status" value="1"/>
</dbReference>
<feature type="compositionally biased region" description="Basic residues" evidence="4">
    <location>
        <begin position="537"/>
        <end position="555"/>
    </location>
</feature>
<protein>
    <recommendedName>
        <fullName evidence="5">SRCR domain-containing protein</fullName>
    </recommendedName>
</protein>
<dbReference type="FunFam" id="3.10.250.10:FF:000001">
    <property type="entry name" value="Lysyl oxidase 4 isoform X1"/>
    <property type="match status" value="1"/>
</dbReference>
<feature type="compositionally biased region" description="Polar residues" evidence="4">
    <location>
        <begin position="497"/>
        <end position="507"/>
    </location>
</feature>
<evidence type="ECO:0000256" key="1">
    <source>
        <dbReference type="ARBA" id="ARBA00022729"/>
    </source>
</evidence>
<evidence type="ECO:0000259" key="5">
    <source>
        <dbReference type="PROSITE" id="PS50287"/>
    </source>
</evidence>
<dbReference type="EMBL" id="JAINUG010000012">
    <property type="protein sequence ID" value="KAJ8414613.1"/>
    <property type="molecule type" value="Genomic_DNA"/>
</dbReference>
<evidence type="ECO:0000256" key="4">
    <source>
        <dbReference type="SAM" id="MobiDB-lite"/>
    </source>
</evidence>
<reference evidence="6" key="1">
    <citation type="journal article" date="2023" name="Science">
        <title>Genome structures resolve the early diversification of teleost fishes.</title>
        <authorList>
            <person name="Parey E."/>
            <person name="Louis A."/>
            <person name="Montfort J."/>
            <person name="Bouchez O."/>
            <person name="Roques C."/>
            <person name="Iampietro C."/>
            <person name="Lluch J."/>
            <person name="Castinel A."/>
            <person name="Donnadieu C."/>
            <person name="Desvignes T."/>
            <person name="Floi Bucao C."/>
            <person name="Jouanno E."/>
            <person name="Wen M."/>
            <person name="Mejri S."/>
            <person name="Dirks R."/>
            <person name="Jansen H."/>
            <person name="Henkel C."/>
            <person name="Chen W.J."/>
            <person name="Zahm M."/>
            <person name="Cabau C."/>
            <person name="Klopp C."/>
            <person name="Thompson A.W."/>
            <person name="Robinson-Rechavi M."/>
            <person name="Braasch I."/>
            <person name="Lecointre G."/>
            <person name="Bobe J."/>
            <person name="Postlethwait J.H."/>
            <person name="Berthelot C."/>
            <person name="Roest Crollius H."/>
            <person name="Guiguen Y."/>
        </authorList>
    </citation>
    <scope>NUCLEOTIDE SEQUENCE</scope>
    <source>
        <strain evidence="6">NC1722</strain>
    </source>
</reference>
<feature type="compositionally biased region" description="Low complexity" evidence="4">
    <location>
        <begin position="341"/>
        <end position="389"/>
    </location>
</feature>
<dbReference type="InterPro" id="IPR036772">
    <property type="entry name" value="SRCR-like_dom_sf"/>
</dbReference>
<feature type="disulfide bond" evidence="3">
    <location>
        <begin position="630"/>
        <end position="640"/>
    </location>
</feature>
<dbReference type="InterPro" id="IPR001190">
    <property type="entry name" value="SRCR"/>
</dbReference>
<sequence length="666" mass="72525">MASAGNIPFSAFPGDRKGAAHFLTSSPGSRTDSGGLGRCEGPRTAPRQILTLVRCCCRPRGWHVSTLLGKVLRVDVDNNDNSAPYSIPPDNPFLGEKGSRPEVYAYGVRNMWRCSIDRGDPVTGQGRSRMFCGDVGQNKFEEVDLIVKGGNYGWRAKEGFSCYDKQLCKNSSLDDILPIFAYPHKMGKSVTGGYIYRGCEMPNLNGLYIFGDFMSGRLMSLKENEVTGKWEYTEICMGKGQTCSFPKLINSYYKYIISFAEDEAGELYFMSTGAPSAAARAGFVYKIVDPSRRAPPGKCSFMPSPVKVKGKLVPFTPKEEFVIDMKPTTTPAPTTPPKPTTTPAHTRTRPARTPIADATRATTSRPHATTARVPSRAATASSSTASPQRTTRRPTRWTQATTVRSPFPTPPSRPRSSSTPSLRRGATTMGPPTPSARRTPQPTVGPTPPQHPPTTTTTTTTRSWRPEPGTRGGAGAGSDYPKSPPTTPRPPHWISTPRPTSKTQRPNFTLPKAREKSLKGREDKANASDGLKENQVHKKGRKGPKSGRPRRRKVRAGSVRLVSAQNATDHGRVEIFAKGEWGTVCDDMFNSRAATVVCRQLGFPAALRVAKRAELGAGDGLSILLDDVECEGVEKTLLQCKRAKIGKHNCSHQEDVGVVCGYDEYG</sequence>
<keyword evidence="7" id="KW-1185">Reference proteome</keyword>
<dbReference type="Pfam" id="PF07995">
    <property type="entry name" value="GSDH"/>
    <property type="match status" value="1"/>
</dbReference>
<feature type="compositionally biased region" description="Low complexity" evidence="4">
    <location>
        <begin position="414"/>
        <end position="424"/>
    </location>
</feature>
<dbReference type="PRINTS" id="PR00258">
    <property type="entry name" value="SPERACTRCPTR"/>
</dbReference>
<dbReference type="AlphaFoldDB" id="A0AAD7WZF9"/>
<evidence type="ECO:0000313" key="6">
    <source>
        <dbReference type="EMBL" id="KAJ8414613.1"/>
    </source>
</evidence>
<dbReference type="SMART" id="SM00202">
    <property type="entry name" value="SR"/>
    <property type="match status" value="1"/>
</dbReference>
<evidence type="ECO:0000313" key="7">
    <source>
        <dbReference type="Proteomes" id="UP001221898"/>
    </source>
</evidence>
<gene>
    <name evidence="6" type="ORF">AAFF_G00038150</name>
</gene>
<keyword evidence="2 3" id="KW-1015">Disulfide bond</keyword>
<dbReference type="InterPro" id="IPR011042">
    <property type="entry name" value="6-blade_b-propeller_TolB-like"/>
</dbReference>
<name>A0AAD7WZF9_9TELE</name>
<accession>A0AAD7WZF9</accession>
<dbReference type="PANTHER" id="PTHR19328:SF58">
    <property type="entry name" value="HHIP-LIKE PROTEIN 1"/>
    <property type="match status" value="1"/>
</dbReference>
<comment type="caution">
    <text evidence="6">The sequence shown here is derived from an EMBL/GenBank/DDBJ whole genome shotgun (WGS) entry which is preliminary data.</text>
</comment>
<evidence type="ECO:0000256" key="2">
    <source>
        <dbReference type="ARBA" id="ARBA00023157"/>
    </source>
</evidence>
<feature type="compositionally biased region" description="Pro residues" evidence="4">
    <location>
        <begin position="482"/>
        <end position="491"/>
    </location>
</feature>
<dbReference type="SUPFAM" id="SSF56487">
    <property type="entry name" value="SRCR-like"/>
    <property type="match status" value="1"/>
</dbReference>
<feature type="compositionally biased region" description="Pro residues" evidence="4">
    <location>
        <begin position="443"/>
        <end position="452"/>
    </location>
</feature>
<dbReference type="PROSITE" id="PS50287">
    <property type="entry name" value="SRCR_2"/>
    <property type="match status" value="1"/>
</dbReference>
<dbReference type="InterPro" id="IPR012938">
    <property type="entry name" value="Glc/Sorbosone_DH"/>
</dbReference>
<dbReference type="InterPro" id="IPR011041">
    <property type="entry name" value="Quinoprot_gluc/sorb_DH_b-prop"/>
</dbReference>
<feature type="domain" description="SRCR" evidence="5">
    <location>
        <begin position="559"/>
        <end position="661"/>
    </location>
</feature>
<feature type="compositionally biased region" description="Basic and acidic residues" evidence="4">
    <location>
        <begin position="512"/>
        <end position="536"/>
    </location>
</feature>